<name>A0A6G9YTD1_9NOCA</name>
<dbReference type="Proteomes" id="UP000503540">
    <property type="component" value="Chromosome"/>
</dbReference>
<reference evidence="1 2" key="1">
    <citation type="journal article" date="2019" name="ACS Chem. Biol.">
        <title>Identification and Mobilization of a Cryptic Antibiotic Biosynthesis Gene Locus from a Human-Pathogenic Nocardia Isolate.</title>
        <authorList>
            <person name="Herisse M."/>
            <person name="Ishida K."/>
            <person name="Porter J.L."/>
            <person name="Howden B."/>
            <person name="Hertweck C."/>
            <person name="Stinear T.P."/>
            <person name="Pidot S.J."/>
        </authorList>
    </citation>
    <scope>NUCLEOTIDE SEQUENCE [LARGE SCALE GENOMIC DNA]</scope>
    <source>
        <strain evidence="1 2">AUSMDU00012717</strain>
    </source>
</reference>
<dbReference type="AlphaFoldDB" id="A0A6G9YTD1"/>
<sequence>MTVNQARAVAPAVPITDIDAPKSSVTQLRSPLPPVTVLAVEVPVIRPYLVAAFGGGGSVVTGLNGIRSSPIAGATAAGTLGGNQSWWLAMTPAGGAIGAADAKIAIKSGRVLLGAAPASTGQLDAVISVAKMAGATTEGAIGIAYAVIDTADAPFNMEGHYSGQPPLTIAGGGEGTLSTVTGLTGIVLISGNWSAAGGLGAVVAVGAQSSGVTTGSLSAQVSLPGIFSGMGALTLSATPVGTAAAAPLAEGTLSADARSSFQPSSMIKANKDWPLTNQWTTIPDWAPDTNGYPGSSVQSNGLVVQNAKAGADIVASVVFSGTAMWNNATARLQLYLNTQLLATSDETPIQGNASVTVRVTAKQTVAPNDVITVKGLGSGVYPPAAKVGAASYVRVS</sequence>
<organism evidence="1 2">
    <name type="scientific">Nocardia arthritidis</name>
    <dbReference type="NCBI Taxonomy" id="228602"/>
    <lineage>
        <taxon>Bacteria</taxon>
        <taxon>Bacillati</taxon>
        <taxon>Actinomycetota</taxon>
        <taxon>Actinomycetes</taxon>
        <taxon>Mycobacteriales</taxon>
        <taxon>Nocardiaceae</taxon>
        <taxon>Nocardia</taxon>
    </lineage>
</organism>
<dbReference type="RefSeq" id="WP_167478641.1">
    <property type="nucleotide sequence ID" value="NZ_CP046172.1"/>
</dbReference>
<proteinExistence type="predicted"/>
<evidence type="ECO:0000313" key="1">
    <source>
        <dbReference type="EMBL" id="QIS16585.1"/>
    </source>
</evidence>
<gene>
    <name evidence="1" type="ORF">F5544_43910</name>
</gene>
<protein>
    <submittedName>
        <fullName evidence="1">Uncharacterized protein</fullName>
    </submittedName>
</protein>
<dbReference type="KEGG" id="nah:F5544_43910"/>
<accession>A0A6G9YTD1</accession>
<keyword evidence="2" id="KW-1185">Reference proteome</keyword>
<evidence type="ECO:0000313" key="2">
    <source>
        <dbReference type="Proteomes" id="UP000503540"/>
    </source>
</evidence>
<dbReference type="EMBL" id="CP046172">
    <property type="protein sequence ID" value="QIS16585.1"/>
    <property type="molecule type" value="Genomic_DNA"/>
</dbReference>